<dbReference type="Pfam" id="PF01321">
    <property type="entry name" value="Creatinase_N"/>
    <property type="match status" value="1"/>
</dbReference>
<sequence length="360" mass="40037">MYAINRMKVQRVLSHGLSAILTVSGPNFFYLTGKNLKSFERPLFMIATIDECLVVAPKLEEERVSDLKCNEIIYSDGDNPFKHLYPEVRAMGLKSGDKIGLDPEMKIDLYLKLREVLYDFNLVSGSEALLLERMKKDENELEKIEAAANILDGLFKMAENFISEGTTEAEIMTKLAEHSRKLGADADQILSIQSGANTAIPHHEYSQRALKRGDLVLLDLVVAYKGYHADLTRMYSLGMPSEEIMEKFEAVRDAVEVGISEAKAGILGGSLDSIVRGVLEKKGLSKFFTHRTGHGLGIEVHEMPNIAPGSKDAVELGSVFTIEPGVYFPERFGIRLEVDAVVKEDKILTLGKYPLEIKVL</sequence>
<reference evidence="7" key="1">
    <citation type="journal article" date="2020" name="mSystems">
        <title>Genome- and Community-Level Interaction Insights into Carbon Utilization and Element Cycling Functions of Hydrothermarchaeota in Hydrothermal Sediment.</title>
        <authorList>
            <person name="Zhou Z."/>
            <person name="Liu Y."/>
            <person name="Xu W."/>
            <person name="Pan J."/>
            <person name="Luo Z.H."/>
            <person name="Li M."/>
        </authorList>
    </citation>
    <scope>NUCLEOTIDE SEQUENCE [LARGE SCALE GENOMIC DNA]</scope>
    <source>
        <strain evidence="7">SpSt-885</strain>
    </source>
</reference>
<dbReference type="AlphaFoldDB" id="A0A7J3SJ21"/>
<feature type="transmembrane region" description="Helical" evidence="4">
    <location>
        <begin position="12"/>
        <end position="31"/>
    </location>
</feature>
<dbReference type="GO" id="GO:0004177">
    <property type="term" value="F:aminopeptidase activity"/>
    <property type="evidence" value="ECO:0007669"/>
    <property type="project" value="UniProtKB-KW"/>
</dbReference>
<comment type="similarity">
    <text evidence="3">Belongs to the peptidase M24B family.</text>
</comment>
<evidence type="ECO:0000259" key="6">
    <source>
        <dbReference type="Pfam" id="PF01321"/>
    </source>
</evidence>
<evidence type="ECO:0000256" key="1">
    <source>
        <dbReference type="ARBA" id="ARBA00022723"/>
    </source>
</evidence>
<accession>A0A7J3SJ21</accession>
<organism evidence="7">
    <name type="scientific">Fervidicoccus fontis</name>
    <dbReference type="NCBI Taxonomy" id="683846"/>
    <lineage>
        <taxon>Archaea</taxon>
        <taxon>Thermoproteota</taxon>
        <taxon>Thermoprotei</taxon>
        <taxon>Fervidicoccales</taxon>
        <taxon>Fervidicoccaceae</taxon>
        <taxon>Fervidicoccus</taxon>
    </lineage>
</organism>
<dbReference type="SUPFAM" id="SSF53092">
    <property type="entry name" value="Creatinase/prolidase N-terminal domain"/>
    <property type="match status" value="1"/>
</dbReference>
<keyword evidence="7" id="KW-0031">Aminopeptidase</keyword>
<feature type="domain" description="Peptidase M24" evidence="5">
    <location>
        <begin position="142"/>
        <end position="344"/>
    </location>
</feature>
<dbReference type="Gene3D" id="3.90.230.10">
    <property type="entry name" value="Creatinase/methionine aminopeptidase superfamily"/>
    <property type="match status" value="1"/>
</dbReference>
<evidence type="ECO:0000256" key="3">
    <source>
        <dbReference type="RuleBase" id="RU000590"/>
    </source>
</evidence>
<feature type="domain" description="Creatinase N-terminal" evidence="6">
    <location>
        <begin position="14"/>
        <end position="134"/>
    </location>
</feature>
<dbReference type="EMBL" id="DTLS01000001">
    <property type="protein sequence ID" value="HGZ59590.1"/>
    <property type="molecule type" value="Genomic_DNA"/>
</dbReference>
<dbReference type="Gene3D" id="3.40.350.10">
    <property type="entry name" value="Creatinase/prolidase N-terminal domain"/>
    <property type="match status" value="1"/>
</dbReference>
<keyword evidence="4" id="KW-0812">Transmembrane</keyword>
<dbReference type="PANTHER" id="PTHR46112:SF9">
    <property type="entry name" value="XAA-PRO AMINOPEPTIDASE"/>
    <property type="match status" value="1"/>
</dbReference>
<dbReference type="PANTHER" id="PTHR46112">
    <property type="entry name" value="AMINOPEPTIDASE"/>
    <property type="match status" value="1"/>
</dbReference>
<keyword evidence="7" id="KW-0645">Protease</keyword>
<dbReference type="InterPro" id="IPR000994">
    <property type="entry name" value="Pept_M24"/>
</dbReference>
<dbReference type="InterPro" id="IPR029149">
    <property type="entry name" value="Creatin/AminoP/Spt16_N"/>
</dbReference>
<evidence type="ECO:0000256" key="2">
    <source>
        <dbReference type="ARBA" id="ARBA00022801"/>
    </source>
</evidence>
<name>A0A7J3SJ21_9CREN</name>
<dbReference type="InterPro" id="IPR001131">
    <property type="entry name" value="Peptidase_M24B_aminopep-P_CS"/>
</dbReference>
<dbReference type="Pfam" id="PF00557">
    <property type="entry name" value="Peptidase_M24"/>
    <property type="match status" value="1"/>
</dbReference>
<keyword evidence="2" id="KW-0378">Hydrolase</keyword>
<proteinExistence type="inferred from homology"/>
<protein>
    <submittedName>
        <fullName evidence="7">Aminopeptidase P family protein</fullName>
    </submittedName>
</protein>
<dbReference type="PROSITE" id="PS00491">
    <property type="entry name" value="PROLINE_PEPTIDASE"/>
    <property type="match status" value="1"/>
</dbReference>
<dbReference type="InterPro" id="IPR000587">
    <property type="entry name" value="Creatinase_N"/>
</dbReference>
<dbReference type="InterPro" id="IPR036005">
    <property type="entry name" value="Creatinase/aminopeptidase-like"/>
</dbReference>
<evidence type="ECO:0000313" key="7">
    <source>
        <dbReference type="EMBL" id="HGZ59590.1"/>
    </source>
</evidence>
<gene>
    <name evidence="7" type="ORF">ENW83_00035</name>
</gene>
<dbReference type="InterPro" id="IPR050659">
    <property type="entry name" value="Peptidase_M24B"/>
</dbReference>
<dbReference type="SUPFAM" id="SSF55920">
    <property type="entry name" value="Creatinase/aminopeptidase"/>
    <property type="match status" value="1"/>
</dbReference>
<keyword evidence="1 3" id="KW-0479">Metal-binding</keyword>
<evidence type="ECO:0000256" key="4">
    <source>
        <dbReference type="SAM" id="Phobius"/>
    </source>
</evidence>
<keyword evidence="4" id="KW-0472">Membrane</keyword>
<dbReference type="GO" id="GO:0046872">
    <property type="term" value="F:metal ion binding"/>
    <property type="evidence" value="ECO:0007669"/>
    <property type="project" value="UniProtKB-KW"/>
</dbReference>
<evidence type="ECO:0000259" key="5">
    <source>
        <dbReference type="Pfam" id="PF00557"/>
    </source>
</evidence>
<comment type="caution">
    <text evidence="7">The sequence shown here is derived from an EMBL/GenBank/DDBJ whole genome shotgun (WGS) entry which is preliminary data.</text>
</comment>
<keyword evidence="4" id="KW-1133">Transmembrane helix</keyword>